<gene>
    <name evidence="1" type="ORF">IAD01_07205</name>
</gene>
<dbReference type="EMBL" id="DVIR01000066">
    <property type="protein sequence ID" value="HIS25168.1"/>
    <property type="molecule type" value="Genomic_DNA"/>
</dbReference>
<dbReference type="Proteomes" id="UP000823982">
    <property type="component" value="Unassembled WGS sequence"/>
</dbReference>
<sequence>MIDFSTLKNALYRKFKKLTFTDSYVTIRGKCEALIENVTGVYECNEIMVRAKSASNEIVVWGENLKINDYVNNCVSVSGTISSVEINNNGVKL</sequence>
<protein>
    <submittedName>
        <fullName evidence="1">YabP/YqfC family sporulation protein</fullName>
    </submittedName>
</protein>
<reference evidence="1" key="1">
    <citation type="submission" date="2020-10" db="EMBL/GenBank/DDBJ databases">
        <authorList>
            <person name="Gilroy R."/>
        </authorList>
    </citation>
    <scope>NUCLEOTIDE SEQUENCE</scope>
    <source>
        <strain evidence="1">CHK157-1446</strain>
    </source>
</reference>
<organism evidence="1 2">
    <name type="scientific">Candidatus Faeciplasma gallinarum</name>
    <dbReference type="NCBI Taxonomy" id="2840799"/>
    <lineage>
        <taxon>Bacteria</taxon>
        <taxon>Bacillati</taxon>
        <taxon>Bacillota</taxon>
        <taxon>Clostridia</taxon>
        <taxon>Eubacteriales</taxon>
        <taxon>Oscillospiraceae</taxon>
        <taxon>Oscillospiraceae incertae sedis</taxon>
        <taxon>Candidatus Faeciplasma</taxon>
    </lineage>
</organism>
<name>A0A9D1JIC8_9FIRM</name>
<evidence type="ECO:0000313" key="1">
    <source>
        <dbReference type="EMBL" id="HIS25168.1"/>
    </source>
</evidence>
<dbReference type="Pfam" id="PF07873">
    <property type="entry name" value="YabP"/>
    <property type="match status" value="1"/>
</dbReference>
<accession>A0A9D1JIC8</accession>
<evidence type="ECO:0000313" key="2">
    <source>
        <dbReference type="Proteomes" id="UP000823982"/>
    </source>
</evidence>
<reference evidence="1" key="2">
    <citation type="journal article" date="2021" name="PeerJ">
        <title>Extensive microbial diversity within the chicken gut microbiome revealed by metagenomics and culture.</title>
        <authorList>
            <person name="Gilroy R."/>
            <person name="Ravi A."/>
            <person name="Getino M."/>
            <person name="Pursley I."/>
            <person name="Horton D.L."/>
            <person name="Alikhan N.F."/>
            <person name="Baker D."/>
            <person name="Gharbi K."/>
            <person name="Hall N."/>
            <person name="Watson M."/>
            <person name="Adriaenssens E.M."/>
            <person name="Foster-Nyarko E."/>
            <person name="Jarju S."/>
            <person name="Secka A."/>
            <person name="Antonio M."/>
            <person name="Oren A."/>
            <person name="Chaudhuri R.R."/>
            <person name="La Ragione R."/>
            <person name="Hildebrand F."/>
            <person name="Pallen M.J."/>
        </authorList>
    </citation>
    <scope>NUCLEOTIDE SEQUENCE</scope>
    <source>
        <strain evidence="1">CHK157-1446</strain>
    </source>
</reference>
<comment type="caution">
    <text evidence="1">The sequence shown here is derived from an EMBL/GenBank/DDBJ whole genome shotgun (WGS) entry which is preliminary data.</text>
</comment>
<proteinExistence type="predicted"/>
<dbReference type="AlphaFoldDB" id="A0A9D1JIC8"/>
<dbReference type="InterPro" id="IPR022476">
    <property type="entry name" value="Spore_YabP/YqfC"/>
</dbReference>